<sequence>MPAQSFVGMRTVFCAVAFVLNFHAIITAGEAPQLTECTKEGISDCYTGYDNVFQRPELQRNDEGQFNEEAYREACSGFTETSSCYAGFTHCPESMRSNFTRREGGYRAFRALVCDTEALKVAISAKNCTDPIKMRACMSEHHGNLSGSHARFEEILCRWLKAERVCYDASWTSECPWSLEFTKTFVTRTLDSADVLHDCESMYPQDAESNRNNVAAGGGSDAPTHGHFGGSVAGK</sequence>
<feature type="region of interest" description="Disordered" evidence="1">
    <location>
        <begin position="210"/>
        <end position="235"/>
    </location>
</feature>
<evidence type="ECO:0000256" key="2">
    <source>
        <dbReference type="SAM" id="SignalP"/>
    </source>
</evidence>
<evidence type="ECO:0000313" key="4">
    <source>
        <dbReference type="Proteomes" id="UP001321473"/>
    </source>
</evidence>
<gene>
    <name evidence="3" type="ORF">V5799_018906</name>
</gene>
<proteinExistence type="predicted"/>
<reference evidence="3 4" key="1">
    <citation type="journal article" date="2023" name="Arcadia Sci">
        <title>De novo assembly of a long-read Amblyomma americanum tick genome.</title>
        <authorList>
            <person name="Chou S."/>
            <person name="Poskanzer K.E."/>
            <person name="Rollins M."/>
            <person name="Thuy-Boun P.S."/>
        </authorList>
    </citation>
    <scope>NUCLEOTIDE SEQUENCE [LARGE SCALE GENOMIC DNA]</scope>
    <source>
        <strain evidence="3">F_SG_1</strain>
        <tissue evidence="3">Salivary glands</tissue>
    </source>
</reference>
<feature type="signal peptide" evidence="2">
    <location>
        <begin position="1"/>
        <end position="29"/>
    </location>
</feature>
<keyword evidence="4" id="KW-1185">Reference proteome</keyword>
<comment type="caution">
    <text evidence="3">The sequence shown here is derived from an EMBL/GenBank/DDBJ whole genome shotgun (WGS) entry which is preliminary data.</text>
</comment>
<evidence type="ECO:0008006" key="5">
    <source>
        <dbReference type="Google" id="ProtNLM"/>
    </source>
</evidence>
<feature type="chain" id="PRO_5042969890" description="Secreted protein" evidence="2">
    <location>
        <begin position="30"/>
        <end position="235"/>
    </location>
</feature>
<evidence type="ECO:0000256" key="1">
    <source>
        <dbReference type="SAM" id="MobiDB-lite"/>
    </source>
</evidence>
<name>A0AAQ4EZ90_AMBAM</name>
<protein>
    <recommendedName>
        <fullName evidence="5">Secreted protein</fullName>
    </recommendedName>
</protein>
<evidence type="ECO:0000313" key="3">
    <source>
        <dbReference type="EMBL" id="KAK8779753.1"/>
    </source>
</evidence>
<keyword evidence="2" id="KW-0732">Signal</keyword>
<dbReference type="EMBL" id="JARKHS020009458">
    <property type="protein sequence ID" value="KAK8779753.1"/>
    <property type="molecule type" value="Genomic_DNA"/>
</dbReference>
<organism evidence="3 4">
    <name type="scientific">Amblyomma americanum</name>
    <name type="common">Lone star tick</name>
    <dbReference type="NCBI Taxonomy" id="6943"/>
    <lineage>
        <taxon>Eukaryota</taxon>
        <taxon>Metazoa</taxon>
        <taxon>Ecdysozoa</taxon>
        <taxon>Arthropoda</taxon>
        <taxon>Chelicerata</taxon>
        <taxon>Arachnida</taxon>
        <taxon>Acari</taxon>
        <taxon>Parasitiformes</taxon>
        <taxon>Ixodida</taxon>
        <taxon>Ixodoidea</taxon>
        <taxon>Ixodidae</taxon>
        <taxon>Amblyomminae</taxon>
        <taxon>Amblyomma</taxon>
    </lineage>
</organism>
<dbReference type="Proteomes" id="UP001321473">
    <property type="component" value="Unassembled WGS sequence"/>
</dbReference>
<dbReference type="AlphaFoldDB" id="A0AAQ4EZ90"/>
<accession>A0AAQ4EZ90</accession>